<dbReference type="EMBL" id="LCPP01000014">
    <property type="protein sequence ID" value="KKW00207.1"/>
    <property type="molecule type" value="Genomic_DNA"/>
</dbReference>
<evidence type="ECO:0000313" key="2">
    <source>
        <dbReference type="Proteomes" id="UP000034637"/>
    </source>
</evidence>
<dbReference type="Proteomes" id="UP000034637">
    <property type="component" value="Unassembled WGS sequence"/>
</dbReference>
<gene>
    <name evidence="1" type="ORF">UY33_C0014G0018</name>
</gene>
<accession>A0A0G1XCE2</accession>
<evidence type="ECO:0000313" key="1">
    <source>
        <dbReference type="EMBL" id="KKW00207.1"/>
    </source>
</evidence>
<organism evidence="1 2">
    <name type="scientific">Candidatus Amesbacteria bacterium GW2011_GWA1_48_9</name>
    <dbReference type="NCBI Taxonomy" id="1618355"/>
    <lineage>
        <taxon>Bacteria</taxon>
        <taxon>Candidatus Amesiibacteriota</taxon>
    </lineage>
</organism>
<reference evidence="1 2" key="1">
    <citation type="journal article" date="2015" name="Nature">
        <title>rRNA introns, odd ribosomes, and small enigmatic genomes across a large radiation of phyla.</title>
        <authorList>
            <person name="Brown C.T."/>
            <person name="Hug L.A."/>
            <person name="Thomas B.C."/>
            <person name="Sharon I."/>
            <person name="Castelle C.J."/>
            <person name="Singh A."/>
            <person name="Wilkins M.J."/>
            <person name="Williams K.H."/>
            <person name="Banfield J.F."/>
        </authorList>
    </citation>
    <scope>NUCLEOTIDE SEQUENCE [LARGE SCALE GENOMIC DNA]</scope>
</reference>
<proteinExistence type="predicted"/>
<sequence>MVTKKELEQAFKNWKNEPNNPVTTESLNDTINTILERGKRIQMQVTAAAVRDPSAGVTEEIAKTCFGLTPEKQIVTAEITGTTPDRIFERTGLSAFSRGLLVLTDFRRAGIGFFEPEEVVGLKVK</sequence>
<dbReference type="AlphaFoldDB" id="A0A0G1XCE2"/>
<comment type="caution">
    <text evidence="1">The sequence shown here is derived from an EMBL/GenBank/DDBJ whole genome shotgun (WGS) entry which is preliminary data.</text>
</comment>
<name>A0A0G1XCE2_9BACT</name>
<protein>
    <submittedName>
        <fullName evidence="1">Uncharacterized protein</fullName>
    </submittedName>
</protein>